<sequence length="479" mass="55855">MKYFAYVRKSTEGEERQALSISSQVDKAKEIFGDLRIVEILEERYSAFKPYQRPVFENMIKRIQKGEADGIVAWHPDRLSRNEIDASTVTYLVRTGVIKDLKFGSYNFDNSPEGIMMLQLALSQSQYYSSKLGKDVKRGMEKKFEMGWQPNSVPSGYMNVREAGISTIHIDEHRFALIRKAFDLMLTGNYSVPQILDKLNKEWKFTTRRKNSKGITRSSLYRMFTNLFYAGIIQYNGKQKQGKHTPMITLDEFDRVQELLGKKGKPRMRKHIFAYSGLLRCQHCGSRISADRKIKKIKATKKEKTYVYYRCNRKKPSIPCSEPAISELQLEQQFDELLAQYEVPPKFKELFDEMLADVRKEDPMSQDKVLENLERDIAKLEEEKKNLTGMSCRGLLNDEEFLEQKNDYEKRIMTLKQKQEEIEAGFCEQDTILDHVSTMMRARAQFHSAQENRQKSIVRNLGSNRVIGNRTLLISAENW</sequence>
<evidence type="ECO:0000256" key="1">
    <source>
        <dbReference type="SAM" id="Coils"/>
    </source>
</evidence>
<gene>
    <name evidence="4" type="ORF">COU30_00755</name>
</gene>
<evidence type="ECO:0000313" key="4">
    <source>
        <dbReference type="EMBL" id="PIR77761.1"/>
    </source>
</evidence>
<dbReference type="InterPro" id="IPR050639">
    <property type="entry name" value="SSR_resolvase"/>
</dbReference>
<dbReference type="EMBL" id="PFBW01000032">
    <property type="protein sequence ID" value="PIR77761.1"/>
    <property type="molecule type" value="Genomic_DNA"/>
</dbReference>
<evidence type="ECO:0000259" key="3">
    <source>
        <dbReference type="PROSITE" id="PS51737"/>
    </source>
</evidence>
<dbReference type="InterPro" id="IPR011109">
    <property type="entry name" value="DNA_bind_recombinase_dom"/>
</dbReference>
<keyword evidence="1" id="KW-0175">Coiled coil</keyword>
<name>A0A2M6P238_9BACT</name>
<dbReference type="InterPro" id="IPR036162">
    <property type="entry name" value="Resolvase-like_N_sf"/>
</dbReference>
<dbReference type="CDD" id="cd00338">
    <property type="entry name" value="Ser_Recombinase"/>
    <property type="match status" value="1"/>
</dbReference>
<dbReference type="GO" id="GO:0000150">
    <property type="term" value="F:DNA strand exchange activity"/>
    <property type="evidence" value="ECO:0007669"/>
    <property type="project" value="InterPro"/>
</dbReference>
<dbReference type="InterPro" id="IPR006119">
    <property type="entry name" value="Resolv_N"/>
</dbReference>
<dbReference type="AlphaFoldDB" id="A0A2M6P238"/>
<dbReference type="Proteomes" id="UP000228528">
    <property type="component" value="Unassembled WGS sequence"/>
</dbReference>
<reference evidence="5" key="1">
    <citation type="submission" date="2017-09" db="EMBL/GenBank/DDBJ databases">
        <title>Depth-based differentiation of microbial function through sediment-hosted aquifers and enrichment of novel symbionts in the deep terrestrial subsurface.</title>
        <authorList>
            <person name="Probst A.J."/>
            <person name="Ladd B."/>
            <person name="Jarett J.K."/>
            <person name="Geller-Mcgrath D.E."/>
            <person name="Sieber C.M.K."/>
            <person name="Emerson J.B."/>
            <person name="Anantharaman K."/>
            <person name="Thomas B.C."/>
            <person name="Malmstrom R."/>
            <person name="Stieglmeier M."/>
            <person name="Klingl A."/>
            <person name="Woyke T."/>
            <person name="Ryan C.M."/>
            <person name="Banfield J.F."/>
        </authorList>
    </citation>
    <scope>NUCLEOTIDE SEQUENCE [LARGE SCALE GENOMIC DNA]</scope>
</reference>
<dbReference type="Gene3D" id="3.40.50.1390">
    <property type="entry name" value="Resolvase, N-terminal catalytic domain"/>
    <property type="match status" value="1"/>
</dbReference>
<dbReference type="GO" id="GO:0003677">
    <property type="term" value="F:DNA binding"/>
    <property type="evidence" value="ECO:0007669"/>
    <property type="project" value="InterPro"/>
</dbReference>
<feature type="domain" description="Resolvase/invertase-type recombinase catalytic" evidence="2">
    <location>
        <begin position="2"/>
        <end position="147"/>
    </location>
</feature>
<dbReference type="PANTHER" id="PTHR30461">
    <property type="entry name" value="DNA-INVERTASE FROM LAMBDOID PROPHAGE"/>
    <property type="match status" value="1"/>
</dbReference>
<feature type="coiled-coil region" evidence="1">
    <location>
        <begin position="370"/>
        <end position="425"/>
    </location>
</feature>
<feature type="domain" description="Recombinase" evidence="3">
    <location>
        <begin position="154"/>
        <end position="266"/>
    </location>
</feature>
<dbReference type="Gene3D" id="3.90.1750.20">
    <property type="entry name" value="Putative Large Serine Recombinase, Chain B, Domain 2"/>
    <property type="match status" value="1"/>
</dbReference>
<dbReference type="SMART" id="SM00857">
    <property type="entry name" value="Resolvase"/>
    <property type="match status" value="1"/>
</dbReference>
<dbReference type="InterPro" id="IPR025827">
    <property type="entry name" value="Zn_ribbon_recom_dom"/>
</dbReference>
<evidence type="ECO:0008006" key="6">
    <source>
        <dbReference type="Google" id="ProtNLM"/>
    </source>
</evidence>
<dbReference type="PANTHER" id="PTHR30461:SF23">
    <property type="entry name" value="DNA RECOMBINASE-RELATED"/>
    <property type="match status" value="1"/>
</dbReference>
<evidence type="ECO:0000313" key="5">
    <source>
        <dbReference type="Proteomes" id="UP000228528"/>
    </source>
</evidence>
<dbReference type="PROSITE" id="PS51736">
    <property type="entry name" value="RECOMBINASES_3"/>
    <property type="match status" value="1"/>
</dbReference>
<dbReference type="Pfam" id="PF13408">
    <property type="entry name" value="Zn_ribbon_recom"/>
    <property type="match status" value="1"/>
</dbReference>
<feature type="non-terminal residue" evidence="4">
    <location>
        <position position="479"/>
    </location>
</feature>
<comment type="caution">
    <text evidence="4">The sequence shown here is derived from an EMBL/GenBank/DDBJ whole genome shotgun (WGS) entry which is preliminary data.</text>
</comment>
<dbReference type="Pfam" id="PF07508">
    <property type="entry name" value="Recombinase"/>
    <property type="match status" value="1"/>
</dbReference>
<proteinExistence type="predicted"/>
<dbReference type="SUPFAM" id="SSF53041">
    <property type="entry name" value="Resolvase-like"/>
    <property type="match status" value="1"/>
</dbReference>
<evidence type="ECO:0000259" key="2">
    <source>
        <dbReference type="PROSITE" id="PS51736"/>
    </source>
</evidence>
<dbReference type="PROSITE" id="PS51737">
    <property type="entry name" value="RECOMBINASE_DNA_BIND"/>
    <property type="match status" value="1"/>
</dbReference>
<protein>
    <recommendedName>
        <fullName evidence="6">Recombinase domain-containing protein</fullName>
    </recommendedName>
</protein>
<accession>A0A2M6P238</accession>
<dbReference type="InterPro" id="IPR038109">
    <property type="entry name" value="DNA_bind_recomb_sf"/>
</dbReference>
<dbReference type="Pfam" id="PF00239">
    <property type="entry name" value="Resolvase"/>
    <property type="match status" value="1"/>
</dbReference>
<organism evidence="4 5">
    <name type="scientific">Candidatus Magasanikbacteria bacterium CG10_big_fil_rev_8_21_14_0_10_38_6</name>
    <dbReference type="NCBI Taxonomy" id="1974647"/>
    <lineage>
        <taxon>Bacteria</taxon>
        <taxon>Candidatus Magasanikiibacteriota</taxon>
    </lineage>
</organism>